<evidence type="ECO:0000256" key="7">
    <source>
        <dbReference type="SAM" id="Phobius"/>
    </source>
</evidence>
<evidence type="ECO:0000256" key="4">
    <source>
        <dbReference type="ARBA" id="ARBA00023187"/>
    </source>
</evidence>
<feature type="region of interest" description="Disordered" evidence="6">
    <location>
        <begin position="1557"/>
        <end position="1623"/>
    </location>
</feature>
<evidence type="ECO:0000313" key="10">
    <source>
        <dbReference type="Proteomes" id="UP001459277"/>
    </source>
</evidence>
<evidence type="ECO:0000256" key="5">
    <source>
        <dbReference type="ARBA" id="ARBA00023242"/>
    </source>
</evidence>
<evidence type="ECO:0000256" key="3">
    <source>
        <dbReference type="ARBA" id="ARBA00022664"/>
    </source>
</evidence>
<dbReference type="PANTHER" id="PTHR23185:SF0">
    <property type="entry name" value="PROTEIN VIRILIZER HOMOLOG"/>
    <property type="match status" value="1"/>
</dbReference>
<keyword evidence="5" id="KW-0539">Nucleus</keyword>
<dbReference type="InterPro" id="IPR031801">
    <property type="entry name" value="VIR_N"/>
</dbReference>
<feature type="compositionally biased region" description="Pro residues" evidence="6">
    <location>
        <begin position="2082"/>
        <end position="2091"/>
    </location>
</feature>
<feature type="compositionally biased region" description="Pro residues" evidence="6">
    <location>
        <begin position="1895"/>
        <end position="1908"/>
    </location>
</feature>
<feature type="region of interest" description="Disordered" evidence="6">
    <location>
        <begin position="1948"/>
        <end position="2017"/>
    </location>
</feature>
<proteinExistence type="inferred from homology"/>
<keyword evidence="7" id="KW-0472">Membrane</keyword>
<protein>
    <recommendedName>
        <fullName evidence="8">Virilizer N-terminal domain-containing protein</fullName>
    </recommendedName>
</protein>
<evidence type="ECO:0000256" key="1">
    <source>
        <dbReference type="ARBA" id="ARBA00004123"/>
    </source>
</evidence>
<keyword evidence="4" id="KW-0508">mRNA splicing</keyword>
<evidence type="ECO:0000259" key="8">
    <source>
        <dbReference type="Pfam" id="PF15912"/>
    </source>
</evidence>
<dbReference type="Pfam" id="PF15912">
    <property type="entry name" value="VIR_N"/>
    <property type="match status" value="1"/>
</dbReference>
<feature type="compositionally biased region" description="Polar residues" evidence="6">
    <location>
        <begin position="1762"/>
        <end position="1791"/>
    </location>
</feature>
<organism evidence="9 10">
    <name type="scientific">Lithocarpus litseifolius</name>
    <dbReference type="NCBI Taxonomy" id="425828"/>
    <lineage>
        <taxon>Eukaryota</taxon>
        <taxon>Viridiplantae</taxon>
        <taxon>Streptophyta</taxon>
        <taxon>Embryophyta</taxon>
        <taxon>Tracheophyta</taxon>
        <taxon>Spermatophyta</taxon>
        <taxon>Magnoliopsida</taxon>
        <taxon>eudicotyledons</taxon>
        <taxon>Gunneridae</taxon>
        <taxon>Pentapetalae</taxon>
        <taxon>rosids</taxon>
        <taxon>fabids</taxon>
        <taxon>Fagales</taxon>
        <taxon>Fagaceae</taxon>
        <taxon>Lithocarpus</taxon>
    </lineage>
</organism>
<name>A0AAW2BKS6_9ROSI</name>
<comment type="subcellular location">
    <subcellularLocation>
        <location evidence="1">Nucleus</location>
    </subcellularLocation>
</comment>
<reference evidence="9 10" key="1">
    <citation type="submission" date="2024-01" db="EMBL/GenBank/DDBJ databases">
        <title>A telomere-to-telomere, gap-free genome of sweet tea (Lithocarpus litseifolius).</title>
        <authorList>
            <person name="Zhou J."/>
        </authorList>
    </citation>
    <scope>NUCLEOTIDE SEQUENCE [LARGE SCALE GENOMIC DNA]</scope>
    <source>
        <strain evidence="9">Zhou-2022a</strain>
        <tissue evidence="9">Leaf</tissue>
    </source>
</reference>
<evidence type="ECO:0000256" key="2">
    <source>
        <dbReference type="ARBA" id="ARBA00008371"/>
    </source>
</evidence>
<feature type="region of interest" description="Disordered" evidence="6">
    <location>
        <begin position="2134"/>
        <end position="2163"/>
    </location>
</feature>
<evidence type="ECO:0000313" key="9">
    <source>
        <dbReference type="EMBL" id="KAK9985998.1"/>
    </source>
</evidence>
<comment type="similarity">
    <text evidence="2">Belongs to the vir family.</text>
</comment>
<feature type="compositionally biased region" description="Low complexity" evidence="6">
    <location>
        <begin position="1733"/>
        <end position="1742"/>
    </location>
</feature>
<feature type="compositionally biased region" description="Polar residues" evidence="6">
    <location>
        <begin position="1912"/>
        <end position="1926"/>
    </location>
</feature>
<keyword evidence="3" id="KW-0507">mRNA processing</keyword>
<feature type="transmembrane region" description="Helical" evidence="7">
    <location>
        <begin position="1112"/>
        <end position="1131"/>
    </location>
</feature>
<accession>A0AAW2BKS6</accession>
<dbReference type="GO" id="GO:0036396">
    <property type="term" value="C:RNA N6-methyladenosine methyltransferase complex"/>
    <property type="evidence" value="ECO:0007669"/>
    <property type="project" value="TreeGrafter"/>
</dbReference>
<feature type="region of interest" description="Disordered" evidence="6">
    <location>
        <begin position="1721"/>
        <end position="1807"/>
    </location>
</feature>
<feature type="region of interest" description="Disordered" evidence="6">
    <location>
        <begin position="2075"/>
        <end position="2102"/>
    </location>
</feature>
<feature type="domain" description="Virilizer N-terminal" evidence="8">
    <location>
        <begin position="8"/>
        <end position="121"/>
    </location>
</feature>
<dbReference type="InterPro" id="IPR026736">
    <property type="entry name" value="Virilizer"/>
</dbReference>
<feature type="region of interest" description="Disordered" evidence="6">
    <location>
        <begin position="1887"/>
        <end position="1926"/>
    </location>
</feature>
<feature type="compositionally biased region" description="Polar residues" evidence="6">
    <location>
        <begin position="1989"/>
        <end position="2011"/>
    </location>
</feature>
<keyword evidence="10" id="KW-1185">Reference proteome</keyword>
<sequence>MGRPEPYVLFSQTFNHPHLDEYVDEVLFSEPIVITACEFLEQNASSASQAVTLLGATSPPSFALEVFVKCEGETRFRRLCLPFLYSHSSSNVLEVEAVVTNHLVVRGSYRSLSLIIYGNTAEDLGQFNIEFDDNSLRNLVSSAEGKLEDLPLALHSTNLTIEESIFSLNALSLPVVASDISVEVKQFLQMLLKILELSKLGDAVDKTVSIVVSAASSYVTRDLCYAANSQKNLTRGKSKECEELHGVISEAREELLELFKVLQHESGSGSTDLLAGCTFLDYEADLVNSKELVDLFSQYFEFSKNSSSFGHQQLSQEKNVILGLSVALFLCSSRESCFHFVNSGGMEQLAHLFCHDKQNSTAITLLLLGVIEQATRYSIGCEGFFGWWPREDENVPSGISEGYSQLLKLLLQKPRHDVGSLATHVLHRLRFYEVASRYECAVLSVLGGLSSVARVTSVTLNVLISAKSQLKRLLKLINSRGPIEDPSPVACASRSLILGQTEGLLSYKATSSLIASSNCCFSNWDIDLHLLELLKERGFLPLSAALLSSSILRSEVGHTMDVFVDIASSIEALIFSLLFCRSGLIFLLNHPELSATIIHALRGGDDVNKEEFLPLRYASILISKGFFCSLQEVGMIVGVHLRVVNAIDRLLTSTPHSEEFLWVLWELCGLSRSDCGHQALLALGYFPEAVSVLIEALHFVKDSEPDAKISGVSPLDLAISHSAAEILEVIVTDSTASTLFSWIGHALEIHKALLSSSPGSNRKDAPTRLVEWIDAGIVYHKNGATGLLRYAAVLASGGDAHLTSTSILVSDLTDGENAVGESSSGSDINVMETLGKFISDKSFDGVTLRDSSVAQLTTAFRILAFISENSTVAAVLYDEGAIAVIYAVLVSCRFMLERSSNNYDYLVDEGTECNSTSDLLLERNREQSLVDLLVPSLVLLINLLQKLQETKEQHRNTKLMNALLQLHREVSPKLAACAADLSSPYPVSALGFGAVCHLIVSALACWPVYGWTPGLFHSLLASVHAASLLTLGPKETCSLLCLLNDLFPEEGIWLWKNGMPLLSAFRTLSIGTLLGPQKERQVNWYLESAHLEKLLSQLTPQLEKLAQIIQHYAISVCYSLGLVLTFFFVIVNKGRLGWGYFCVSDLIFKQALVVIQDMLRVLIIRIACQNADNASLLLQPILSWIRDCVSEPSSPSDTDAYKVYRLLDFLASLLEHPCGKALLLKEGAVLMLTQVLDRCFDSFDVDSQILDGKYSAKYGFTLLSWCVPVFKSFSLLCNARTPRQYPGKLNMHNCGNLSTEDCSLILCYLLKFCPVLPVGKELLACLTAFRELGSCNEGQSALAAISFRIQSTHQELESDRGHERDENYNLFSEFEWRRRPPLLSCWKKLLRSVDIKDDLSTNVIEAVDALCRGALHFCMDGKSGVALKYLFGLPDDMSGTDGFSEENINYIQELITLLRSKISADDHAATSDMDATLFQVTKSTESLLSLLQKPTGSFKVDDILVPLLPNDVLISSKIHRLANGSAIKDDDYLNLGVLGDKFQWECPDDRLSQTTISGKRKVSSVDGTSKRARGENSPAEVTPQGAYSRGLGPSNTPSGSTRRDNFRGRKPNTSRPPSMHVDDYVARERNIDNSSNSNVIAVPRLGSTGGRPPSIHVDKFMALERERQNPVATVVGEAAAQAKNIAPANGTEVEKFNKSTQFKTELDDDLQGIDIVFDAEESESDDKLPFPQPDDNLQQPDPVIVEQSSPHSIVEETESDVNENSQFSHLGTPIASNVDENTQNEFSSKMSVSRPGMPLTREHSVSSDKKYFEQSDETNNVFQVKTSIGFDSAAASSSGFAASVYNSASASSVQLPGESRIAPQNIYPKNSPQHAVNVPLATGSQGLYDQRFRPNQPPLPPMPPPPTILPVISQTSDPVPSQSSPFINPVTDVQQSLPAAFLVQSDYSSTSSLPMPDSKYSRTSISSPSGSARPPPPLPPTPPPFSSPYNLTSIKTSTSQSSVYNQTSVGTTYPLPPLMPSMGFNRPGSIPMNLYGSSPNQQLGENPQSILQSLNIPQSSIPSIHSIAQLQPLQPPQLTRLPHPPQHPRPPIQASQQLEQGVSLQNQTQMQVHPLQMLQQSHISSFNNYYQSQQEFSHAQQQQQLEHAQQHALHQQGDVGIQQQQDPGMSLHEYFKSPEAIQSLLSDRDKLCQLLEQHPKLMQMLQERLGQL</sequence>
<dbReference type="PANTHER" id="PTHR23185">
    <property type="entry name" value="PROTEIN VIRILIZER HOMOLOG"/>
    <property type="match status" value="1"/>
</dbReference>
<comment type="caution">
    <text evidence="9">The sequence shown here is derived from an EMBL/GenBank/DDBJ whole genome shotgun (WGS) entry which is preliminary data.</text>
</comment>
<feature type="compositionally biased region" description="Polar residues" evidence="6">
    <location>
        <begin position="2093"/>
        <end position="2102"/>
    </location>
</feature>
<feature type="transmembrane region" description="Helical" evidence="7">
    <location>
        <begin position="1137"/>
        <end position="1155"/>
    </location>
</feature>
<gene>
    <name evidence="9" type="ORF">SO802_030949</name>
</gene>
<keyword evidence="7" id="KW-0812">Transmembrane</keyword>
<feature type="compositionally biased region" description="Pro residues" evidence="6">
    <location>
        <begin position="1973"/>
        <end position="1986"/>
    </location>
</feature>
<dbReference type="Proteomes" id="UP001459277">
    <property type="component" value="Unassembled WGS sequence"/>
</dbReference>
<evidence type="ECO:0000256" key="6">
    <source>
        <dbReference type="SAM" id="MobiDB-lite"/>
    </source>
</evidence>
<keyword evidence="7" id="KW-1133">Transmembrane helix</keyword>
<dbReference type="GO" id="GO:0003723">
    <property type="term" value="F:RNA binding"/>
    <property type="evidence" value="ECO:0007669"/>
    <property type="project" value="TreeGrafter"/>
</dbReference>
<dbReference type="EMBL" id="JAZDWU010000011">
    <property type="protein sequence ID" value="KAK9985998.1"/>
    <property type="molecule type" value="Genomic_DNA"/>
</dbReference>